<evidence type="ECO:0000256" key="5">
    <source>
        <dbReference type="ARBA" id="ARBA00022989"/>
    </source>
</evidence>
<evidence type="ECO:0000313" key="9">
    <source>
        <dbReference type="Proteomes" id="UP000095342"/>
    </source>
</evidence>
<dbReference type="InterPro" id="IPR003317">
    <property type="entry name" value="Cyt-d_oxidase_su2"/>
</dbReference>
<evidence type="ECO:0000313" key="8">
    <source>
        <dbReference type="EMBL" id="AOV17108.1"/>
    </source>
</evidence>
<keyword evidence="5 7" id="KW-1133">Transmembrane helix</keyword>
<evidence type="ECO:0000256" key="4">
    <source>
        <dbReference type="ARBA" id="ARBA00022692"/>
    </source>
</evidence>
<comment type="similarity">
    <text evidence="2">Belongs to the cytochrome ubiquinol oxidase subunit 2 family.</text>
</comment>
<keyword evidence="9" id="KW-1185">Reference proteome</keyword>
<dbReference type="AlphaFoldDB" id="A0A1D8K849"/>
<reference evidence="8 9" key="1">
    <citation type="submission" date="2016-09" db="EMBL/GenBank/DDBJ databases">
        <title>Acidihalobacter prosperus V6 (DSM14174).</title>
        <authorList>
            <person name="Khaleque H.N."/>
            <person name="Ramsay J.P."/>
            <person name="Murphy R.J.T."/>
            <person name="Kaksonen A.H."/>
            <person name="Boxall N.J."/>
            <person name="Watkin E.L.J."/>
        </authorList>
    </citation>
    <scope>NUCLEOTIDE SEQUENCE [LARGE SCALE GENOMIC DNA]</scope>
    <source>
        <strain evidence="8 9">V6</strain>
    </source>
</reference>
<proteinExistence type="inferred from homology"/>
<gene>
    <name evidence="8" type="ORF">BJI67_08600</name>
</gene>
<dbReference type="Pfam" id="PF02322">
    <property type="entry name" value="Cyt_bd_oxida_II"/>
    <property type="match status" value="1"/>
</dbReference>
<evidence type="ECO:0000256" key="7">
    <source>
        <dbReference type="SAM" id="Phobius"/>
    </source>
</evidence>
<dbReference type="KEGG" id="aaeo:BJI67_08600"/>
<evidence type="ECO:0000256" key="3">
    <source>
        <dbReference type="ARBA" id="ARBA00022475"/>
    </source>
</evidence>
<evidence type="ECO:0000256" key="6">
    <source>
        <dbReference type="ARBA" id="ARBA00023136"/>
    </source>
</evidence>
<evidence type="ECO:0000256" key="1">
    <source>
        <dbReference type="ARBA" id="ARBA00004651"/>
    </source>
</evidence>
<keyword evidence="4 7" id="KW-0812">Transmembrane</keyword>
<feature type="transmembrane region" description="Helical" evidence="7">
    <location>
        <begin position="13"/>
        <end position="43"/>
    </location>
</feature>
<feature type="transmembrane region" description="Helical" evidence="7">
    <location>
        <begin position="88"/>
        <end position="107"/>
    </location>
</feature>
<sequence length="347" mass="38434">METLSTIQNELSFIWWIALGLSFMLYIILDGADLGAGIFSLFVQDEDERGAIMASMAGTWDANETWLVVAGGIIFGSFPLVYGSAFHYLMIPLMFALLGIMMRAVALEFRVHSSSSQHFWDWGFGLGSLVATFFAGVALGATLQGFPLTDTASGIPTYTGSGLRFISAFSLWTGVAAVVAASLAGGLYLRARFERRCQVYDHAGHWVAGSFWLALAAVVITLVWSWVAFPWAAAKWTGPHWWVWWLLGAVIVFAAIKMRLASAQRHDMRAMLWLSATIVLMWGGMMATLYPWLVPGTWTLYDGANPSNSLVAFTLAVGGFIPVMLMYNWYQFWVFRARINKLAAYAH</sequence>
<feature type="transmembrane region" description="Helical" evidence="7">
    <location>
        <begin position="119"/>
        <end position="143"/>
    </location>
</feature>
<feature type="transmembrane region" description="Helical" evidence="7">
    <location>
        <begin position="163"/>
        <end position="189"/>
    </location>
</feature>
<dbReference type="PANTHER" id="PTHR43141">
    <property type="entry name" value="CYTOCHROME BD2 SUBUNIT II"/>
    <property type="match status" value="1"/>
</dbReference>
<accession>A0A1D8K849</accession>
<feature type="transmembrane region" description="Helical" evidence="7">
    <location>
        <begin position="270"/>
        <end position="290"/>
    </location>
</feature>
<dbReference type="GO" id="GO:0019646">
    <property type="term" value="P:aerobic electron transport chain"/>
    <property type="evidence" value="ECO:0007669"/>
    <property type="project" value="TreeGrafter"/>
</dbReference>
<dbReference type="RefSeq" id="WP_070072679.1">
    <property type="nucleotide sequence ID" value="NZ_CP017448.1"/>
</dbReference>
<keyword evidence="6 7" id="KW-0472">Membrane</keyword>
<organism evidence="8 9">
    <name type="scientific">Acidihalobacter aeolianus</name>
    <dbReference type="NCBI Taxonomy" id="2792603"/>
    <lineage>
        <taxon>Bacteria</taxon>
        <taxon>Pseudomonadati</taxon>
        <taxon>Pseudomonadota</taxon>
        <taxon>Gammaproteobacteria</taxon>
        <taxon>Chromatiales</taxon>
        <taxon>Ectothiorhodospiraceae</taxon>
        <taxon>Acidihalobacter</taxon>
    </lineage>
</organism>
<dbReference type="GO" id="GO:0009055">
    <property type="term" value="F:electron transfer activity"/>
    <property type="evidence" value="ECO:0007669"/>
    <property type="project" value="TreeGrafter"/>
</dbReference>
<dbReference type="PANTHER" id="PTHR43141:SF4">
    <property type="entry name" value="CYTOCHROME BD2 SUBUNIT II"/>
    <property type="match status" value="1"/>
</dbReference>
<name>A0A1D8K849_9GAMM</name>
<protein>
    <submittedName>
        <fullName evidence="8">Cytochrome d ubiquinol oxidase subunit II</fullName>
    </submittedName>
</protein>
<comment type="subcellular location">
    <subcellularLocation>
        <location evidence="1">Cell membrane</location>
        <topology evidence="1">Multi-pass membrane protein</topology>
    </subcellularLocation>
</comment>
<dbReference type="GO" id="GO:0005886">
    <property type="term" value="C:plasma membrane"/>
    <property type="evidence" value="ECO:0007669"/>
    <property type="project" value="UniProtKB-SubCell"/>
</dbReference>
<dbReference type="NCBIfam" id="TIGR00203">
    <property type="entry name" value="cydB"/>
    <property type="match status" value="1"/>
</dbReference>
<feature type="transmembrane region" description="Helical" evidence="7">
    <location>
        <begin position="241"/>
        <end position="258"/>
    </location>
</feature>
<dbReference type="GO" id="GO:0016682">
    <property type="term" value="F:oxidoreductase activity, acting on diphenols and related substances as donors, oxygen as acceptor"/>
    <property type="evidence" value="ECO:0007669"/>
    <property type="project" value="TreeGrafter"/>
</dbReference>
<dbReference type="Proteomes" id="UP000095342">
    <property type="component" value="Chromosome"/>
</dbReference>
<feature type="transmembrane region" description="Helical" evidence="7">
    <location>
        <begin position="210"/>
        <end position="229"/>
    </location>
</feature>
<evidence type="ECO:0000256" key="2">
    <source>
        <dbReference type="ARBA" id="ARBA00007543"/>
    </source>
</evidence>
<feature type="transmembrane region" description="Helical" evidence="7">
    <location>
        <begin position="310"/>
        <end position="330"/>
    </location>
</feature>
<dbReference type="GO" id="GO:0070069">
    <property type="term" value="C:cytochrome complex"/>
    <property type="evidence" value="ECO:0007669"/>
    <property type="project" value="TreeGrafter"/>
</dbReference>
<keyword evidence="3" id="KW-1003">Cell membrane</keyword>
<dbReference type="EMBL" id="CP017448">
    <property type="protein sequence ID" value="AOV17108.1"/>
    <property type="molecule type" value="Genomic_DNA"/>
</dbReference>